<reference evidence="2 3" key="1">
    <citation type="submission" date="2021-03" db="EMBL/GenBank/DDBJ databases">
        <title>Sequencing the genomes of 1000 actinobacteria strains.</title>
        <authorList>
            <person name="Klenk H.-P."/>
        </authorList>
    </citation>
    <scope>NUCLEOTIDE SEQUENCE [LARGE SCALE GENOMIC DNA]</scope>
    <source>
        <strain evidence="2 3">DSM 24221</strain>
    </source>
</reference>
<dbReference type="InterPro" id="IPR007235">
    <property type="entry name" value="Glyco_trans_28_C"/>
</dbReference>
<accession>A0ABS4ZJ42</accession>
<protein>
    <submittedName>
        <fullName evidence="2">UDP-N-acetylglucosamine transferase subunit ALG13</fullName>
    </submittedName>
</protein>
<dbReference type="SUPFAM" id="SSF53756">
    <property type="entry name" value="UDP-Glycosyltransferase/glycogen phosphorylase"/>
    <property type="match status" value="1"/>
</dbReference>
<dbReference type="EMBL" id="JAGIOL010000001">
    <property type="protein sequence ID" value="MBP2437058.1"/>
    <property type="molecule type" value="Genomic_DNA"/>
</dbReference>
<evidence type="ECO:0000259" key="1">
    <source>
        <dbReference type="Pfam" id="PF04101"/>
    </source>
</evidence>
<gene>
    <name evidence="2" type="ORF">JOF34_001644</name>
</gene>
<name>A0ABS4ZJ42_9MICO</name>
<dbReference type="PANTHER" id="PTHR21015:SF22">
    <property type="entry name" value="GLYCOSYLTRANSFERASE"/>
    <property type="match status" value="1"/>
</dbReference>
<sequence>MSDKQLLVGDPRFADVFGTRPKILWVASSGGHVAQAHRIERLLGVNEQSMWITFDVPQTRSLLAGRRVVHVDYVAPRDMRAAVRAAKQIRRTAKAEHFDFVVSTGAAIGFFGLPMVALTGKVPVVYIESLARSQGPSLTGKIMRAAPRIRTYTQYPSWEGGSWSYTGTILDSFDSRAAESKHDVRKIFVTLGTIRPYRFDRLVDAVLKVLEPTDEVTWQLGVTERSDLPGAVHAELPGEEMNRLMAESDVIVTHAGVGSILASLELGKSPIVAVRRGAHSEHVDDHQQFIAEVVAARGLALSLDLDNPSRRTFETAASVVVSSTDATDQEDDRDQ</sequence>
<dbReference type="Proteomes" id="UP001519362">
    <property type="component" value="Unassembled WGS sequence"/>
</dbReference>
<organism evidence="2 3">
    <name type="scientific">Microbacterium amylolyticum</name>
    <dbReference type="NCBI Taxonomy" id="936337"/>
    <lineage>
        <taxon>Bacteria</taxon>
        <taxon>Bacillati</taxon>
        <taxon>Actinomycetota</taxon>
        <taxon>Actinomycetes</taxon>
        <taxon>Micrococcales</taxon>
        <taxon>Microbacteriaceae</taxon>
        <taxon>Microbacterium</taxon>
    </lineage>
</organism>
<evidence type="ECO:0000313" key="3">
    <source>
        <dbReference type="Proteomes" id="UP001519362"/>
    </source>
</evidence>
<keyword evidence="2" id="KW-0808">Transferase</keyword>
<dbReference type="RefSeq" id="WP_165134879.1">
    <property type="nucleotide sequence ID" value="NZ_CP049253.1"/>
</dbReference>
<dbReference type="PANTHER" id="PTHR21015">
    <property type="entry name" value="UDP-N-ACETYLGLUCOSAMINE--N-ACETYLMURAMYL-(PENTAPEPTIDE) PYROPHOSPHORYL-UNDECAPRENOL N-ACETYLGLUCOSAMINE TRANSFERASE 1"/>
    <property type="match status" value="1"/>
</dbReference>
<evidence type="ECO:0000313" key="2">
    <source>
        <dbReference type="EMBL" id="MBP2437058.1"/>
    </source>
</evidence>
<keyword evidence="3" id="KW-1185">Reference proteome</keyword>
<dbReference type="GO" id="GO:0016740">
    <property type="term" value="F:transferase activity"/>
    <property type="evidence" value="ECO:0007669"/>
    <property type="project" value="UniProtKB-KW"/>
</dbReference>
<feature type="domain" description="Glycosyl transferase family 28 C-terminal" evidence="1">
    <location>
        <begin position="239"/>
        <end position="299"/>
    </location>
</feature>
<proteinExistence type="predicted"/>
<dbReference type="Pfam" id="PF04101">
    <property type="entry name" value="Glyco_tran_28_C"/>
    <property type="match status" value="1"/>
</dbReference>
<dbReference type="Gene3D" id="3.40.50.2000">
    <property type="entry name" value="Glycogen Phosphorylase B"/>
    <property type="match status" value="1"/>
</dbReference>
<comment type="caution">
    <text evidence="2">The sequence shown here is derived from an EMBL/GenBank/DDBJ whole genome shotgun (WGS) entry which is preliminary data.</text>
</comment>